<evidence type="ECO:0000256" key="9">
    <source>
        <dbReference type="ARBA" id="ARBA00023122"/>
    </source>
</evidence>
<dbReference type="Gene3D" id="3.20.20.70">
    <property type="entry name" value="Aldolase class I"/>
    <property type="match status" value="1"/>
</dbReference>
<dbReference type="SUPFAM" id="SSF51412">
    <property type="entry name" value="Inosine monophosphate dehydrogenase (IMPDH)"/>
    <property type="match status" value="1"/>
</dbReference>
<keyword evidence="9 13" id="KW-0129">CBS domain</keyword>
<dbReference type="EMBL" id="RLII01000020">
    <property type="protein sequence ID" value="RXE58299.1"/>
    <property type="molecule type" value="Genomic_DNA"/>
</dbReference>
<sequence>MAYIYNDVSRTFSEYLLIPNLTTEKCTPNNIDLSTNLAKFKKGDDCNLKLNIPIVSAIMQSVSSDTLAIALARCGGLSFIYGSQSIENQAEMVKKVKKYKSGFVVSDSNLTIDSTLKDVIDLKSRTGHSTIAITDDGTSSGKLLGIVTTRDYRISRDPLDRKVKDFMTPFSKLVVGNLGISLSEANDIIWAHKLNCLPIVDADQKLHYFVFRKDYDDHKQNPYELLDNNKRLMVGAGINTRDYEERVPALVEAGADVLCIDSSDGFSVWQKNTLEFIKSKYDIKVGAGNVVDKEGFLYLVEAGADFVKIGIGGGSICITREQKGIGRGQASAVIEVAKARDEYFEKTGVYIPLCSDGGIVHDYHIVLALAMGADFVMMGRYFARFDESPTKKVKSGNGYVKEYWGEGSNRARNWQRYDHGGDSSNMKFEEGVESYVPYAGKLSDNLEITLNKIKATMSSCGAASISELQETARLTLVSSTSIIEGGAHDVILKDKDY</sequence>
<dbReference type="Pfam" id="PF00571">
    <property type="entry name" value="CBS"/>
    <property type="match status" value="1"/>
</dbReference>
<feature type="binding site" description="in other chain" evidence="12">
    <location>
        <position position="314"/>
    </location>
    <ligand>
        <name>K(+)</name>
        <dbReference type="ChEBI" id="CHEBI:29103"/>
        <note>ligand shared between two tetrameric partners</note>
    </ligand>
</feature>
<keyword evidence="3" id="KW-0479">Metal-binding</keyword>
<dbReference type="AlphaFoldDB" id="A0A4V1K1X4"/>
<keyword evidence="5" id="KW-0658">Purine biosynthesis</keyword>
<dbReference type="InterPro" id="IPR005990">
    <property type="entry name" value="IMP_DH"/>
</dbReference>
<dbReference type="NCBIfam" id="NF005493">
    <property type="entry name" value="PRK07107.1"/>
    <property type="match status" value="1"/>
</dbReference>
<evidence type="ECO:0000256" key="8">
    <source>
        <dbReference type="ARBA" id="ARBA00023027"/>
    </source>
</evidence>
<dbReference type="PANTHER" id="PTHR11911">
    <property type="entry name" value="INOSINE-5-MONOPHOSPHATE DEHYDROGENASE RELATED"/>
    <property type="match status" value="1"/>
</dbReference>
<dbReference type="GO" id="GO:0003938">
    <property type="term" value="F:IMP dehydrogenase activity"/>
    <property type="evidence" value="ECO:0007669"/>
    <property type="project" value="UniProtKB-EC"/>
</dbReference>
<dbReference type="PROSITE" id="PS00487">
    <property type="entry name" value="IMP_DH_GMP_RED"/>
    <property type="match status" value="1"/>
</dbReference>
<feature type="binding site" description="in other chain" evidence="12">
    <location>
        <position position="312"/>
    </location>
    <ligand>
        <name>K(+)</name>
        <dbReference type="ChEBI" id="CHEBI:29103"/>
        <note>ligand shared between two tetrameric partners</note>
    </ligand>
</feature>
<comment type="caution">
    <text evidence="15">The sequence shown here is derived from an EMBL/GenBank/DDBJ whole genome shotgun (WGS) entry which is preliminary data.</text>
</comment>
<dbReference type="InterPro" id="IPR015875">
    <property type="entry name" value="IMP_DH/GMP_Rdtase_CS"/>
</dbReference>
<dbReference type="SMART" id="SM01240">
    <property type="entry name" value="IMPDH"/>
    <property type="match status" value="1"/>
</dbReference>
<reference evidence="16" key="1">
    <citation type="submission" date="2018-11" db="EMBL/GenBank/DDBJ databases">
        <title>Genome sequencing of a novel mesophilic and cellulolytic organism within the genus Hungateiclostridium.</title>
        <authorList>
            <person name="Rettenmaier R."/>
            <person name="Liebl W."/>
            <person name="Zverlov V."/>
        </authorList>
    </citation>
    <scope>NUCLEOTIDE SEQUENCE [LARGE SCALE GENOMIC DNA]</scope>
    <source>
        <strain evidence="16">N2K1</strain>
    </source>
</reference>
<dbReference type="PANTHER" id="PTHR11911:SF111">
    <property type="entry name" value="INOSINE-5'-MONOPHOSPHATE DEHYDROGENASE"/>
    <property type="match status" value="1"/>
</dbReference>
<dbReference type="GO" id="GO:0006177">
    <property type="term" value="P:GMP biosynthetic process"/>
    <property type="evidence" value="ECO:0007669"/>
    <property type="project" value="UniProtKB-KW"/>
</dbReference>
<dbReference type="InterPro" id="IPR013785">
    <property type="entry name" value="Aldolase_TIM"/>
</dbReference>
<evidence type="ECO:0000256" key="10">
    <source>
        <dbReference type="ARBA" id="ARBA00048028"/>
    </source>
</evidence>
<dbReference type="CDD" id="cd00381">
    <property type="entry name" value="IMPDH"/>
    <property type="match status" value="1"/>
</dbReference>
<dbReference type="InterPro" id="IPR001093">
    <property type="entry name" value="IMP_DH_GMPRt"/>
</dbReference>
<dbReference type="SUPFAM" id="SSF54631">
    <property type="entry name" value="CBS-domain pair"/>
    <property type="match status" value="1"/>
</dbReference>
<evidence type="ECO:0000256" key="3">
    <source>
        <dbReference type="ARBA" id="ARBA00022723"/>
    </source>
</evidence>
<evidence type="ECO:0000256" key="2">
    <source>
        <dbReference type="ARBA" id="ARBA00005502"/>
    </source>
</evidence>
<dbReference type="PIRSF" id="PIRSF000130">
    <property type="entry name" value="IMPDH"/>
    <property type="match status" value="1"/>
</dbReference>
<name>A0A4V1K1X4_9FIRM</name>
<dbReference type="RefSeq" id="WP_069193797.1">
    <property type="nucleotide sequence ID" value="NZ_RLII01000020.1"/>
</dbReference>
<dbReference type="OrthoDB" id="9805398at2"/>
<dbReference type="EC" id="1.1.1.205" evidence="15"/>
<feature type="binding site" evidence="11">
    <location>
        <begin position="261"/>
        <end position="263"/>
    </location>
    <ligand>
        <name>NAD(+)</name>
        <dbReference type="ChEBI" id="CHEBI:57540"/>
    </ligand>
</feature>
<dbReference type="CDD" id="cd04601">
    <property type="entry name" value="CBS_pair_IMPDH"/>
    <property type="match status" value="1"/>
</dbReference>
<evidence type="ECO:0000256" key="11">
    <source>
        <dbReference type="PIRSR" id="PIRSR000130-3"/>
    </source>
</evidence>
<evidence type="ECO:0000256" key="12">
    <source>
        <dbReference type="PIRSR" id="PIRSR000130-4"/>
    </source>
</evidence>
<keyword evidence="8 11" id="KW-0520">NAD</keyword>
<evidence type="ECO:0000313" key="15">
    <source>
        <dbReference type="EMBL" id="RXE58299.1"/>
    </source>
</evidence>
<protein>
    <submittedName>
        <fullName evidence="15">IMP dehydrogenase</fullName>
        <ecNumber evidence="15">1.1.1.205</ecNumber>
    </submittedName>
</protein>
<accession>A0A4V1K1X4</accession>
<dbReference type="InterPro" id="IPR046342">
    <property type="entry name" value="CBS_dom_sf"/>
</dbReference>
<keyword evidence="7 15" id="KW-0560">Oxidoreductase</keyword>
<keyword evidence="4" id="KW-0332">GMP biosynthesis</keyword>
<evidence type="ECO:0000256" key="4">
    <source>
        <dbReference type="ARBA" id="ARBA00022749"/>
    </source>
</evidence>
<evidence type="ECO:0000256" key="1">
    <source>
        <dbReference type="ARBA" id="ARBA00001958"/>
    </source>
</evidence>
<evidence type="ECO:0000256" key="5">
    <source>
        <dbReference type="ARBA" id="ARBA00022755"/>
    </source>
</evidence>
<dbReference type="FunFam" id="3.20.20.70:FF:000424">
    <property type="entry name" value="Inosine-5'-monophosphate dehydrogenase 2"/>
    <property type="match status" value="1"/>
</dbReference>
<comment type="catalytic activity">
    <reaction evidence="10">
        <text>IMP + NAD(+) + H2O = XMP + NADH + H(+)</text>
        <dbReference type="Rhea" id="RHEA:11708"/>
        <dbReference type="ChEBI" id="CHEBI:15377"/>
        <dbReference type="ChEBI" id="CHEBI:15378"/>
        <dbReference type="ChEBI" id="CHEBI:57464"/>
        <dbReference type="ChEBI" id="CHEBI:57540"/>
        <dbReference type="ChEBI" id="CHEBI:57945"/>
        <dbReference type="ChEBI" id="CHEBI:58053"/>
        <dbReference type="EC" id="1.1.1.205"/>
    </reaction>
</comment>
<evidence type="ECO:0000256" key="6">
    <source>
        <dbReference type="ARBA" id="ARBA00022958"/>
    </source>
</evidence>
<dbReference type="GO" id="GO:0046872">
    <property type="term" value="F:metal ion binding"/>
    <property type="evidence" value="ECO:0007669"/>
    <property type="project" value="UniProtKB-KW"/>
</dbReference>
<dbReference type="Pfam" id="PF00478">
    <property type="entry name" value="IMPDH"/>
    <property type="match status" value="1"/>
</dbReference>
<dbReference type="PROSITE" id="PS51371">
    <property type="entry name" value="CBS"/>
    <property type="match status" value="1"/>
</dbReference>
<feature type="domain" description="CBS" evidence="14">
    <location>
        <begin position="167"/>
        <end position="225"/>
    </location>
</feature>
<dbReference type="GO" id="GO:0006183">
    <property type="term" value="P:GTP biosynthetic process"/>
    <property type="evidence" value="ECO:0007669"/>
    <property type="project" value="TreeGrafter"/>
</dbReference>
<gene>
    <name evidence="15" type="ORF">EFD62_12740</name>
</gene>
<feature type="binding site" description="in other chain" evidence="12">
    <location>
        <position position="317"/>
    </location>
    <ligand>
        <name>K(+)</name>
        <dbReference type="ChEBI" id="CHEBI:29103"/>
        <note>ligand shared between two tetrameric partners</note>
    </ligand>
</feature>
<proteinExistence type="inferred from homology"/>
<keyword evidence="6 12" id="KW-0630">Potassium</keyword>
<keyword evidence="16" id="KW-1185">Reference proteome</keyword>
<evidence type="ECO:0000313" key="16">
    <source>
        <dbReference type="Proteomes" id="UP000289166"/>
    </source>
</evidence>
<dbReference type="Proteomes" id="UP000289166">
    <property type="component" value="Unassembled WGS sequence"/>
</dbReference>
<evidence type="ECO:0000259" key="14">
    <source>
        <dbReference type="PROSITE" id="PS51371"/>
    </source>
</evidence>
<organism evidence="15 16">
    <name type="scientific">Acetivibrio mesophilus</name>
    <dbReference type="NCBI Taxonomy" id="2487273"/>
    <lineage>
        <taxon>Bacteria</taxon>
        <taxon>Bacillati</taxon>
        <taxon>Bacillota</taxon>
        <taxon>Clostridia</taxon>
        <taxon>Eubacteriales</taxon>
        <taxon>Oscillospiraceae</taxon>
        <taxon>Acetivibrio</taxon>
    </lineage>
</organism>
<comment type="cofactor">
    <cofactor evidence="1">
        <name>K(+)</name>
        <dbReference type="ChEBI" id="CHEBI:29103"/>
    </cofactor>
</comment>
<evidence type="ECO:0000256" key="13">
    <source>
        <dbReference type="PROSITE-ProRule" id="PRU00703"/>
    </source>
</evidence>
<evidence type="ECO:0000256" key="7">
    <source>
        <dbReference type="ARBA" id="ARBA00023002"/>
    </source>
</evidence>
<feature type="binding site" evidence="11">
    <location>
        <begin position="310"/>
        <end position="312"/>
    </location>
    <ligand>
        <name>NAD(+)</name>
        <dbReference type="ChEBI" id="CHEBI:57540"/>
    </ligand>
</feature>
<dbReference type="InterPro" id="IPR000644">
    <property type="entry name" value="CBS_dom"/>
</dbReference>
<comment type="similarity">
    <text evidence="2">Belongs to the IMPDH/GMPR family.</text>
</comment>